<dbReference type="KEGG" id="upa:UPA3_0161"/>
<dbReference type="RefSeq" id="WP_004026070.1">
    <property type="nucleotide sequence ID" value="NC_010503.1"/>
</dbReference>
<dbReference type="SMR" id="A0A2C9DXX4"/>
<gene>
    <name evidence="2" type="ordered locus">UPA3_0161</name>
</gene>
<accession>A0A2C9DXX4</accession>
<reference evidence="2 3" key="1">
    <citation type="submission" date="2008-02" db="EMBL/GenBank/DDBJ databases">
        <title>Genome sequence of Ureaplasma parvum serovar 3.</title>
        <authorList>
            <person name="Methe B.A."/>
            <person name="Glass J."/>
            <person name="Waites K."/>
            <person name="Shrivastava S."/>
        </authorList>
    </citation>
    <scope>NUCLEOTIDE SEQUENCE [LARGE SCALE GENOMIC DNA]</scope>
    <source>
        <strain evidence="3">ATCC 27815 / 27 / NCTC 11736</strain>
    </source>
</reference>
<dbReference type="Proteomes" id="UP000002162">
    <property type="component" value="Chromosome"/>
</dbReference>
<sequence>MTNSIKREILSALNDETKKVISKLQQTNNLIKQLSDEKKTLEQYLKDNVNNHEIVDLDSDLKIKIYDLTSKDSIVLDYDKIITDYKVDTKKYETIKKGTTSTRITWSGADK</sequence>
<feature type="coiled-coil region" evidence="1">
    <location>
        <begin position="24"/>
        <end position="51"/>
    </location>
</feature>
<dbReference type="HOGENOM" id="CLU_2157279_0_0_14"/>
<evidence type="ECO:0000313" key="2">
    <source>
        <dbReference type="EMBL" id="ACA32695.1"/>
    </source>
</evidence>
<organism evidence="2 3">
    <name type="scientific">Ureaplasma parvum serovar 3 (strain ATCC 27815 / 27 / NCTC 11736)</name>
    <dbReference type="NCBI Taxonomy" id="505682"/>
    <lineage>
        <taxon>Bacteria</taxon>
        <taxon>Bacillati</taxon>
        <taxon>Mycoplasmatota</taxon>
        <taxon>Mycoplasmoidales</taxon>
        <taxon>Mycoplasmoidaceae</taxon>
        <taxon>Ureaplasma</taxon>
    </lineage>
</organism>
<dbReference type="AlphaFoldDB" id="A0A2C9DXX4"/>
<keyword evidence="1" id="KW-0175">Coiled coil</keyword>
<proteinExistence type="predicted"/>
<name>A0A2C9DXX4_UREP2</name>
<evidence type="ECO:0000256" key="1">
    <source>
        <dbReference type="SAM" id="Coils"/>
    </source>
</evidence>
<evidence type="ECO:0000313" key="3">
    <source>
        <dbReference type="Proteomes" id="UP000002162"/>
    </source>
</evidence>
<dbReference type="EMBL" id="CP000942">
    <property type="protein sequence ID" value="ACA32695.1"/>
    <property type="molecule type" value="Genomic_DNA"/>
</dbReference>
<protein>
    <submittedName>
        <fullName evidence="2">Uncharacterized protein</fullName>
    </submittedName>
</protein>
<dbReference type="GeneID" id="93848876"/>